<protein>
    <submittedName>
        <fullName evidence="2">Ribonuclease H</fullName>
    </submittedName>
</protein>
<dbReference type="AlphaFoldDB" id="A0A834TH36"/>
<organism evidence="2 3">
    <name type="scientific">Senna tora</name>
    <dbReference type="NCBI Taxonomy" id="362788"/>
    <lineage>
        <taxon>Eukaryota</taxon>
        <taxon>Viridiplantae</taxon>
        <taxon>Streptophyta</taxon>
        <taxon>Embryophyta</taxon>
        <taxon>Tracheophyta</taxon>
        <taxon>Spermatophyta</taxon>
        <taxon>Magnoliopsida</taxon>
        <taxon>eudicotyledons</taxon>
        <taxon>Gunneridae</taxon>
        <taxon>Pentapetalae</taxon>
        <taxon>rosids</taxon>
        <taxon>fabids</taxon>
        <taxon>Fabales</taxon>
        <taxon>Fabaceae</taxon>
        <taxon>Caesalpinioideae</taxon>
        <taxon>Cassia clade</taxon>
        <taxon>Senna</taxon>
    </lineage>
</organism>
<reference evidence="2" key="1">
    <citation type="submission" date="2020-09" db="EMBL/GenBank/DDBJ databases">
        <title>Genome-Enabled Discovery of Anthraquinone Biosynthesis in Senna tora.</title>
        <authorList>
            <person name="Kang S.-H."/>
            <person name="Pandey R.P."/>
            <person name="Lee C.-M."/>
            <person name="Sim J.-S."/>
            <person name="Jeong J.-T."/>
            <person name="Choi B.-S."/>
            <person name="Jung M."/>
            <person name="Ginzburg D."/>
            <person name="Zhao K."/>
            <person name="Won S.Y."/>
            <person name="Oh T.-J."/>
            <person name="Yu Y."/>
            <person name="Kim N.-H."/>
            <person name="Lee O.R."/>
            <person name="Lee T.-H."/>
            <person name="Bashyal P."/>
            <person name="Kim T.-S."/>
            <person name="Lee W.-H."/>
            <person name="Kawkins C."/>
            <person name="Kim C.-K."/>
            <person name="Kim J.S."/>
            <person name="Ahn B.O."/>
            <person name="Rhee S.Y."/>
            <person name="Sohng J.K."/>
        </authorList>
    </citation>
    <scope>NUCLEOTIDE SEQUENCE</scope>
    <source>
        <tissue evidence="2">Leaf</tissue>
    </source>
</reference>
<name>A0A834TH36_9FABA</name>
<evidence type="ECO:0000313" key="2">
    <source>
        <dbReference type="EMBL" id="KAF7821715.1"/>
    </source>
</evidence>
<evidence type="ECO:0000259" key="1">
    <source>
        <dbReference type="Pfam" id="PF13966"/>
    </source>
</evidence>
<proteinExistence type="predicted"/>
<evidence type="ECO:0000313" key="3">
    <source>
        <dbReference type="Proteomes" id="UP000634136"/>
    </source>
</evidence>
<comment type="caution">
    <text evidence="2">The sequence shown here is derived from an EMBL/GenBank/DDBJ whole genome shotgun (WGS) entry which is preliminary data.</text>
</comment>
<dbReference type="EMBL" id="JAAIUW010000008">
    <property type="protein sequence ID" value="KAF7821715.1"/>
    <property type="molecule type" value="Genomic_DNA"/>
</dbReference>
<dbReference type="Pfam" id="PF13966">
    <property type="entry name" value="zf-RVT"/>
    <property type="match status" value="1"/>
</dbReference>
<sequence>MEQIISPYQNGFVKGRSINDNIFLASELMTYIHKARKCKTRKRVFSSKENGDLGLRETDKVLVKDLILDDGRGWDHQKVLHCFGHNGAQNVLQVPVSRCHFNDMLAWKGSSNRVYKVKLGYHRLMEEDSLFLQQGSFQWSNFWKIKAPPRLLMFLWRVYNNALPNLHNLRRHHSQIYTTCQMCDREEEETLDNLFVRCPFARAIWFGSPMSFRTDLLNPQYLQRFIEDLLVDTGNDRLLVLAMVLLNNIWEVRNKLYMEGNKKKDGINCADYQDAVA</sequence>
<dbReference type="Proteomes" id="UP000634136">
    <property type="component" value="Unassembled WGS sequence"/>
</dbReference>
<feature type="domain" description="Reverse transcriptase zinc-binding" evidence="1">
    <location>
        <begin position="116"/>
        <end position="205"/>
    </location>
</feature>
<keyword evidence="3" id="KW-1185">Reference proteome</keyword>
<gene>
    <name evidence="2" type="ORF">G2W53_027170</name>
</gene>
<dbReference type="OrthoDB" id="696485at2759"/>
<dbReference type="InterPro" id="IPR026960">
    <property type="entry name" value="RVT-Znf"/>
</dbReference>
<accession>A0A834TH36</accession>